<dbReference type="Gene3D" id="1.10.10.10">
    <property type="entry name" value="Winged helix-like DNA-binding domain superfamily/Winged helix DNA-binding domain"/>
    <property type="match status" value="1"/>
</dbReference>
<accession>A0ABU4HWJ6</accession>
<feature type="region of interest" description="Disordered" evidence="4">
    <location>
        <begin position="133"/>
        <end position="155"/>
    </location>
</feature>
<dbReference type="InterPro" id="IPR036390">
    <property type="entry name" value="WH_DNA-bd_sf"/>
</dbReference>
<evidence type="ECO:0000256" key="2">
    <source>
        <dbReference type="ARBA" id="ARBA00023125"/>
    </source>
</evidence>
<evidence type="ECO:0000259" key="5">
    <source>
        <dbReference type="PROSITE" id="PS51118"/>
    </source>
</evidence>
<name>A0ABU4HWJ6_9ACTN</name>
<dbReference type="InterPro" id="IPR002577">
    <property type="entry name" value="HTH_HxlR"/>
</dbReference>
<keyword evidence="1" id="KW-0805">Transcription regulation</keyword>
<evidence type="ECO:0000256" key="3">
    <source>
        <dbReference type="ARBA" id="ARBA00023163"/>
    </source>
</evidence>
<evidence type="ECO:0000256" key="4">
    <source>
        <dbReference type="SAM" id="MobiDB-lite"/>
    </source>
</evidence>
<comment type="caution">
    <text evidence="6">The sequence shown here is derived from an EMBL/GenBank/DDBJ whole genome shotgun (WGS) entry which is preliminary data.</text>
</comment>
<dbReference type="RefSeq" id="WP_318600064.1">
    <property type="nucleotide sequence ID" value="NZ_JAWSTH010000095.1"/>
</dbReference>
<dbReference type="EMBL" id="JAWSTH010000095">
    <property type="protein sequence ID" value="MDW5597598.1"/>
    <property type="molecule type" value="Genomic_DNA"/>
</dbReference>
<evidence type="ECO:0000313" key="6">
    <source>
        <dbReference type="EMBL" id="MDW5597598.1"/>
    </source>
</evidence>
<dbReference type="InterPro" id="IPR036388">
    <property type="entry name" value="WH-like_DNA-bd_sf"/>
</dbReference>
<keyword evidence="2" id="KW-0238">DNA-binding</keyword>
<dbReference type="PROSITE" id="PS51118">
    <property type="entry name" value="HTH_HXLR"/>
    <property type="match status" value="1"/>
</dbReference>
<proteinExistence type="predicted"/>
<evidence type="ECO:0000256" key="1">
    <source>
        <dbReference type="ARBA" id="ARBA00023015"/>
    </source>
</evidence>
<feature type="domain" description="HTH hxlR-type" evidence="5">
    <location>
        <begin position="11"/>
        <end position="103"/>
    </location>
</feature>
<evidence type="ECO:0000313" key="7">
    <source>
        <dbReference type="Proteomes" id="UP001284601"/>
    </source>
</evidence>
<gene>
    <name evidence="6" type="ORF">R7226_24825</name>
</gene>
<dbReference type="Proteomes" id="UP001284601">
    <property type="component" value="Unassembled WGS sequence"/>
</dbReference>
<dbReference type="PANTHER" id="PTHR33204">
    <property type="entry name" value="TRANSCRIPTIONAL REGULATOR, MARR FAMILY"/>
    <property type="match status" value="1"/>
</dbReference>
<organism evidence="6 7">
    <name type="scientific">Conexibacter stalactiti</name>
    <dbReference type="NCBI Taxonomy" id="1940611"/>
    <lineage>
        <taxon>Bacteria</taxon>
        <taxon>Bacillati</taxon>
        <taxon>Actinomycetota</taxon>
        <taxon>Thermoleophilia</taxon>
        <taxon>Solirubrobacterales</taxon>
        <taxon>Conexibacteraceae</taxon>
        <taxon>Conexibacter</taxon>
    </lineage>
</organism>
<sequence length="155" mass="17306">MPYRSFDDQNCSIARTLAIVGERWTLLVLREVLLGRRRFEEIRRGLGVASNILSDRLATLVEHGVLTREGDPPEYRVTPKGLDLQPVLMTLMQWGDRYTAGDAGAPVVHVHKACAHDAEARLHCAHCGEPIGPRDVRLRPGPGANELQREQLSPR</sequence>
<keyword evidence="7" id="KW-1185">Reference proteome</keyword>
<dbReference type="Pfam" id="PF01638">
    <property type="entry name" value="HxlR"/>
    <property type="match status" value="1"/>
</dbReference>
<dbReference type="SUPFAM" id="SSF46785">
    <property type="entry name" value="Winged helix' DNA-binding domain"/>
    <property type="match status" value="1"/>
</dbReference>
<reference evidence="7" key="1">
    <citation type="submission" date="2023-07" db="EMBL/GenBank/DDBJ databases">
        <title>Conexibacter stalactiti sp. nov., isolated from stalactites in a lava cave and emended description of the genus Conexibacter.</title>
        <authorList>
            <person name="Lee S.D."/>
        </authorList>
    </citation>
    <scope>NUCLEOTIDE SEQUENCE [LARGE SCALE GENOMIC DNA]</scope>
    <source>
        <strain evidence="7">KCTC 39840</strain>
    </source>
</reference>
<protein>
    <submittedName>
        <fullName evidence="6">Helix-turn-helix domain-containing protein</fullName>
    </submittedName>
</protein>
<dbReference type="PANTHER" id="PTHR33204:SF36">
    <property type="entry name" value="TRANSCRIPTIONAL REGULATORY PROTEIN"/>
    <property type="match status" value="1"/>
</dbReference>
<reference evidence="6 7" key="2">
    <citation type="submission" date="2023-10" db="EMBL/GenBank/DDBJ databases">
        <authorList>
            <person name="Han X.F."/>
        </authorList>
    </citation>
    <scope>NUCLEOTIDE SEQUENCE [LARGE SCALE GENOMIC DNA]</scope>
    <source>
        <strain evidence="6 7">KCTC 39840</strain>
    </source>
</reference>
<keyword evidence="3" id="KW-0804">Transcription</keyword>